<reference evidence="5 6" key="1">
    <citation type="submission" date="2020-07" db="EMBL/GenBank/DDBJ databases">
        <title>Sequencing the genomes of 1000 actinobacteria strains.</title>
        <authorList>
            <person name="Klenk H.-P."/>
        </authorList>
    </citation>
    <scope>NUCLEOTIDE SEQUENCE [LARGE SCALE GENOMIC DNA]</scope>
    <source>
        <strain evidence="5 6">DSM 45763</strain>
    </source>
</reference>
<dbReference type="InterPro" id="IPR051534">
    <property type="entry name" value="CBASS_pafABC_assoc_protein"/>
</dbReference>
<dbReference type="SUPFAM" id="SSF46785">
    <property type="entry name" value="Winged helix' DNA-binding domain"/>
    <property type="match status" value="1"/>
</dbReference>
<evidence type="ECO:0000259" key="3">
    <source>
        <dbReference type="Pfam" id="PF13280"/>
    </source>
</evidence>
<evidence type="ECO:0000259" key="2">
    <source>
        <dbReference type="Pfam" id="PF08279"/>
    </source>
</evidence>
<feature type="domain" description="WYL" evidence="3">
    <location>
        <begin position="143"/>
        <end position="209"/>
    </location>
</feature>
<dbReference type="GO" id="GO:0003677">
    <property type="term" value="F:DNA binding"/>
    <property type="evidence" value="ECO:0007669"/>
    <property type="project" value="UniProtKB-KW"/>
</dbReference>
<dbReference type="PANTHER" id="PTHR34580:SF3">
    <property type="entry name" value="PROTEIN PAFB"/>
    <property type="match status" value="1"/>
</dbReference>
<dbReference type="PANTHER" id="PTHR34580">
    <property type="match status" value="1"/>
</dbReference>
<dbReference type="InterPro" id="IPR026881">
    <property type="entry name" value="WYL_dom"/>
</dbReference>
<dbReference type="EMBL" id="JACCCO010000002">
    <property type="protein sequence ID" value="NYF41751.1"/>
    <property type="molecule type" value="Genomic_DNA"/>
</dbReference>
<evidence type="ECO:0000313" key="6">
    <source>
        <dbReference type="Proteomes" id="UP000576393"/>
    </source>
</evidence>
<dbReference type="PIRSF" id="PIRSF016838">
    <property type="entry name" value="PafC"/>
    <property type="match status" value="1"/>
</dbReference>
<dbReference type="RefSeq" id="WP_179823743.1">
    <property type="nucleotide sequence ID" value="NZ_JACCCO010000002.1"/>
</dbReference>
<dbReference type="InterPro" id="IPR013196">
    <property type="entry name" value="HTH_11"/>
</dbReference>
<feature type="domain" description="WCX" evidence="4">
    <location>
        <begin position="262"/>
        <end position="336"/>
    </location>
</feature>
<dbReference type="Proteomes" id="UP000576393">
    <property type="component" value="Unassembled WGS sequence"/>
</dbReference>
<protein>
    <submittedName>
        <fullName evidence="5">Putative DNA-binding transcriptional regulator YafY</fullName>
    </submittedName>
</protein>
<evidence type="ECO:0000313" key="5">
    <source>
        <dbReference type="EMBL" id="NYF41751.1"/>
    </source>
</evidence>
<feature type="compositionally biased region" description="Basic and acidic residues" evidence="1">
    <location>
        <begin position="225"/>
        <end position="240"/>
    </location>
</feature>
<comment type="caution">
    <text evidence="5">The sequence shown here is derived from an EMBL/GenBank/DDBJ whole genome shotgun (WGS) entry which is preliminary data.</text>
</comment>
<dbReference type="InterPro" id="IPR036390">
    <property type="entry name" value="WH_DNA-bd_sf"/>
</dbReference>
<feature type="region of interest" description="Disordered" evidence="1">
    <location>
        <begin position="206"/>
        <end position="241"/>
    </location>
</feature>
<proteinExistence type="predicted"/>
<keyword evidence="5" id="KW-0238">DNA-binding</keyword>
<dbReference type="PROSITE" id="PS52050">
    <property type="entry name" value="WYL"/>
    <property type="match status" value="1"/>
</dbReference>
<name>A0A852V5Z3_9ACTN</name>
<dbReference type="Pfam" id="PF13280">
    <property type="entry name" value="WYL"/>
    <property type="match status" value="1"/>
</dbReference>
<evidence type="ECO:0000256" key="1">
    <source>
        <dbReference type="SAM" id="MobiDB-lite"/>
    </source>
</evidence>
<dbReference type="AlphaFoldDB" id="A0A852V5Z3"/>
<sequence>MTVTRVLALLELLQAAPGLTGPELAARLEVDERTVRRYAVRLSELGVPVEAARGRYGGYRLLPGYRLPPLMFTDDEAAAVVLGLLAGRRTGLSVGETATESALAKIQRVLPRALRERVEAVQATLGHTRDPAPAEARPKAGPLLTLAEAARRGHTVRLAYRSWRQESSERDLDPYGLVFHSGRWYVTGLDHASGQVRTFRVDRVERVEPAAGPGEPDGRPGPAERPGRARGPEAGRRSFEVPDGFDPVAHVVASLAAVPYRHEVEVLLEMPPAEARERVPASVATLTPTPRGVLLRARAERLDGMALMLAGLGRPFTVVTPDGLREEVRALAGRLARCADAVPAPGDRPPV</sequence>
<evidence type="ECO:0000259" key="4">
    <source>
        <dbReference type="Pfam" id="PF25583"/>
    </source>
</evidence>
<dbReference type="InterPro" id="IPR057727">
    <property type="entry name" value="WCX_dom"/>
</dbReference>
<organism evidence="5 6">
    <name type="scientific">Streptosporangium sandarakinum</name>
    <dbReference type="NCBI Taxonomy" id="1260955"/>
    <lineage>
        <taxon>Bacteria</taxon>
        <taxon>Bacillati</taxon>
        <taxon>Actinomycetota</taxon>
        <taxon>Actinomycetes</taxon>
        <taxon>Streptosporangiales</taxon>
        <taxon>Streptosporangiaceae</taxon>
        <taxon>Streptosporangium</taxon>
    </lineage>
</organism>
<dbReference type="InterPro" id="IPR036388">
    <property type="entry name" value="WH-like_DNA-bd_sf"/>
</dbReference>
<dbReference type="Gene3D" id="1.10.10.10">
    <property type="entry name" value="Winged helix-like DNA-binding domain superfamily/Winged helix DNA-binding domain"/>
    <property type="match status" value="1"/>
</dbReference>
<dbReference type="InterPro" id="IPR028349">
    <property type="entry name" value="PafC-like"/>
</dbReference>
<dbReference type="Pfam" id="PF08279">
    <property type="entry name" value="HTH_11"/>
    <property type="match status" value="1"/>
</dbReference>
<accession>A0A852V5Z3</accession>
<gene>
    <name evidence="5" type="ORF">HDA43_003952</name>
</gene>
<dbReference type="Pfam" id="PF25583">
    <property type="entry name" value="WCX"/>
    <property type="match status" value="1"/>
</dbReference>
<keyword evidence="6" id="KW-1185">Reference proteome</keyword>
<feature type="domain" description="Helix-turn-helix type 11" evidence="2">
    <location>
        <begin position="5"/>
        <end position="60"/>
    </location>
</feature>